<reference evidence="2" key="1">
    <citation type="submission" date="2020-04" db="EMBL/GenBank/DDBJ databases">
        <title>Description of novel Gluconacetobacter.</title>
        <authorList>
            <person name="Sombolestani A."/>
        </authorList>
    </citation>
    <scope>NUCLEOTIDE SEQUENCE [LARGE SCALE GENOMIC DNA]</scope>
    <source>
        <strain evidence="2">LMG 1745</strain>
    </source>
</reference>
<proteinExistence type="predicted"/>
<dbReference type="Proteomes" id="UP000662701">
    <property type="component" value="Unassembled WGS sequence"/>
</dbReference>
<organism evidence="1 2">
    <name type="scientific">Gluconobacter cadivus</name>
    <dbReference type="NCBI Taxonomy" id="2728101"/>
    <lineage>
        <taxon>Bacteria</taxon>
        <taxon>Pseudomonadati</taxon>
        <taxon>Pseudomonadota</taxon>
        <taxon>Alphaproteobacteria</taxon>
        <taxon>Acetobacterales</taxon>
        <taxon>Acetobacteraceae</taxon>
        <taxon>Gluconobacter</taxon>
    </lineage>
</organism>
<reference evidence="1 2" key="2">
    <citation type="submission" date="2020-11" db="EMBL/GenBank/DDBJ databases">
        <title>Description of novel Gluconobacter species.</title>
        <authorList>
            <person name="Cleenwerck I."/>
            <person name="Cnockaert M."/>
            <person name="Borremans W."/>
            <person name="Wieme A.D."/>
            <person name="De Vuyst L."/>
            <person name="Vandamme P."/>
        </authorList>
    </citation>
    <scope>NUCLEOTIDE SEQUENCE [LARGE SCALE GENOMIC DNA]</scope>
    <source>
        <strain evidence="1 2">LMG 1745</strain>
    </source>
</reference>
<sequence length="125" mass="14898">MDIEDTKKILESLCDEDFSMIWKELFFKEKNLTTREKFSHIILLFTMGIKNNIIIEHDRENNIPIFSEEDPIDVAKRIFNDFPLDNLPEYDVEDNIIFLEYSLRKNYGWAILKEGTTLVLPNSFF</sequence>
<protein>
    <recommendedName>
        <fullName evidence="3">DUF596 domain-containing protein</fullName>
    </recommendedName>
</protein>
<accession>A0ABR9YZ04</accession>
<dbReference type="EMBL" id="JABCQH010000030">
    <property type="protein sequence ID" value="MBF0889784.1"/>
    <property type="molecule type" value="Genomic_DNA"/>
</dbReference>
<evidence type="ECO:0000313" key="2">
    <source>
        <dbReference type="Proteomes" id="UP000662701"/>
    </source>
</evidence>
<comment type="caution">
    <text evidence="1">The sequence shown here is derived from an EMBL/GenBank/DDBJ whole genome shotgun (WGS) entry which is preliminary data.</text>
</comment>
<name>A0ABR9YZ04_9PROT</name>
<dbReference type="RefSeq" id="WP_194263510.1">
    <property type="nucleotide sequence ID" value="NZ_JABCQH010000030.1"/>
</dbReference>
<keyword evidence="2" id="KW-1185">Reference proteome</keyword>
<evidence type="ECO:0000313" key="1">
    <source>
        <dbReference type="EMBL" id="MBF0889784.1"/>
    </source>
</evidence>
<evidence type="ECO:0008006" key="3">
    <source>
        <dbReference type="Google" id="ProtNLM"/>
    </source>
</evidence>
<gene>
    <name evidence="1" type="ORF">HKD19_14765</name>
</gene>